<dbReference type="GO" id="GO:0005694">
    <property type="term" value="C:chromosome"/>
    <property type="evidence" value="ECO:0007669"/>
    <property type="project" value="UniProtKB-SubCell"/>
</dbReference>
<dbReference type="InterPro" id="IPR046341">
    <property type="entry name" value="SET_dom_sf"/>
</dbReference>
<dbReference type="SMART" id="SM00508">
    <property type="entry name" value="PostSET"/>
    <property type="match status" value="1"/>
</dbReference>
<evidence type="ECO:0000256" key="2">
    <source>
        <dbReference type="ARBA" id="ARBA00004286"/>
    </source>
</evidence>
<feature type="compositionally biased region" description="Polar residues" evidence="17">
    <location>
        <begin position="1468"/>
        <end position="1478"/>
    </location>
</feature>
<dbReference type="GO" id="GO:0005634">
    <property type="term" value="C:nucleus"/>
    <property type="evidence" value="ECO:0007669"/>
    <property type="project" value="UniProtKB-SubCell"/>
</dbReference>
<feature type="compositionally biased region" description="Polar residues" evidence="17">
    <location>
        <begin position="28"/>
        <end position="42"/>
    </location>
</feature>
<keyword evidence="10" id="KW-0479">Metal-binding</keyword>
<dbReference type="Pfam" id="PF00856">
    <property type="entry name" value="SET"/>
    <property type="match status" value="1"/>
</dbReference>
<feature type="region of interest" description="Disordered" evidence="17">
    <location>
        <begin position="1557"/>
        <end position="1654"/>
    </location>
</feature>
<feature type="compositionally biased region" description="Gly residues" evidence="17">
    <location>
        <begin position="196"/>
        <end position="207"/>
    </location>
</feature>
<keyword evidence="5" id="KW-0217">Developmental protein</keyword>
<keyword evidence="8" id="KW-0808">Transferase</keyword>
<dbReference type="GO" id="GO:0010468">
    <property type="term" value="P:regulation of gene expression"/>
    <property type="evidence" value="ECO:0007669"/>
    <property type="project" value="TreeGrafter"/>
</dbReference>
<dbReference type="FunFam" id="2.170.270.10:FF:000016">
    <property type="entry name" value="Histone-lysine N-methyltransferase"/>
    <property type="match status" value="1"/>
</dbReference>
<keyword evidence="13" id="KW-0156">Chromatin regulator</keyword>
<evidence type="ECO:0000256" key="11">
    <source>
        <dbReference type="ARBA" id="ARBA00022782"/>
    </source>
</evidence>
<feature type="compositionally biased region" description="Basic and acidic residues" evidence="17">
    <location>
        <begin position="2195"/>
        <end position="2208"/>
    </location>
</feature>
<feature type="region of interest" description="Disordered" evidence="17">
    <location>
        <begin position="501"/>
        <end position="542"/>
    </location>
</feature>
<comment type="caution">
    <text evidence="21">The sequence shown here is derived from an EMBL/GenBank/DDBJ whole genome shotgun (WGS) entry which is preliminary data.</text>
</comment>
<dbReference type="Pfam" id="PF17907">
    <property type="entry name" value="AWS"/>
    <property type="match status" value="1"/>
</dbReference>
<feature type="compositionally biased region" description="Acidic residues" evidence="17">
    <location>
        <begin position="359"/>
        <end position="370"/>
    </location>
</feature>
<dbReference type="PROSITE" id="PS51215">
    <property type="entry name" value="AWS"/>
    <property type="match status" value="1"/>
</dbReference>
<feature type="compositionally biased region" description="Basic and acidic residues" evidence="17">
    <location>
        <begin position="848"/>
        <end position="872"/>
    </location>
</feature>
<gene>
    <name evidence="21" type="ORF">NXF25_019345</name>
</gene>
<dbReference type="Gene3D" id="2.170.270.10">
    <property type="entry name" value="SET domain"/>
    <property type="match status" value="1"/>
</dbReference>
<feature type="compositionally biased region" description="Basic and acidic residues" evidence="17">
    <location>
        <begin position="1444"/>
        <end position="1455"/>
    </location>
</feature>
<dbReference type="InterPro" id="IPR003616">
    <property type="entry name" value="Post-SET_dom"/>
</dbReference>
<evidence type="ECO:0000256" key="14">
    <source>
        <dbReference type="ARBA" id="ARBA00023015"/>
    </source>
</evidence>
<feature type="compositionally biased region" description="Basic and acidic residues" evidence="17">
    <location>
        <begin position="17"/>
        <end position="27"/>
    </location>
</feature>
<feature type="compositionally biased region" description="Basic and acidic residues" evidence="17">
    <location>
        <begin position="2223"/>
        <end position="2232"/>
    </location>
</feature>
<evidence type="ECO:0000256" key="1">
    <source>
        <dbReference type="ARBA" id="ARBA00004123"/>
    </source>
</evidence>
<feature type="compositionally biased region" description="Basic and acidic residues" evidence="17">
    <location>
        <begin position="2164"/>
        <end position="2176"/>
    </location>
</feature>
<keyword evidence="7" id="KW-0489">Methyltransferase</keyword>
<dbReference type="GO" id="GO:0030154">
    <property type="term" value="P:cell differentiation"/>
    <property type="evidence" value="ECO:0007669"/>
    <property type="project" value="UniProtKB-KW"/>
</dbReference>
<reference evidence="21 22" key="1">
    <citation type="journal article" date="2024" name="Proc. Natl. Acad. Sci. U.S.A.">
        <title>The genetic regulatory architecture and epigenomic basis for age-related changes in rattlesnake venom.</title>
        <authorList>
            <person name="Hogan M.P."/>
            <person name="Holding M.L."/>
            <person name="Nystrom G.S."/>
            <person name="Colston T.J."/>
            <person name="Bartlett D.A."/>
            <person name="Mason A.J."/>
            <person name="Ellsworth S.A."/>
            <person name="Rautsaw R.M."/>
            <person name="Lawrence K.C."/>
            <person name="Strickland J.L."/>
            <person name="He B."/>
            <person name="Fraser P."/>
            <person name="Margres M.J."/>
            <person name="Gilbert D.M."/>
            <person name="Gibbs H.L."/>
            <person name="Parkinson C.L."/>
            <person name="Rokyta D.R."/>
        </authorList>
    </citation>
    <scope>NUCLEOTIDE SEQUENCE [LARGE SCALE GENOMIC DNA]</scope>
    <source>
        <strain evidence="21">DRR0105</strain>
    </source>
</reference>
<keyword evidence="6" id="KW-0597">Phosphoprotein</keyword>
<dbReference type="SMART" id="SM00317">
    <property type="entry name" value="SET"/>
    <property type="match status" value="1"/>
</dbReference>
<evidence type="ECO:0000256" key="3">
    <source>
        <dbReference type="ARBA" id="ARBA00012178"/>
    </source>
</evidence>
<evidence type="ECO:0000259" key="18">
    <source>
        <dbReference type="PROSITE" id="PS50280"/>
    </source>
</evidence>
<feature type="compositionally biased region" description="Basic and acidic residues" evidence="17">
    <location>
        <begin position="1628"/>
        <end position="1638"/>
    </location>
</feature>
<organism evidence="21 22">
    <name type="scientific">Crotalus adamanteus</name>
    <name type="common">Eastern diamondback rattlesnake</name>
    <dbReference type="NCBI Taxonomy" id="8729"/>
    <lineage>
        <taxon>Eukaryota</taxon>
        <taxon>Metazoa</taxon>
        <taxon>Chordata</taxon>
        <taxon>Craniata</taxon>
        <taxon>Vertebrata</taxon>
        <taxon>Euteleostomi</taxon>
        <taxon>Lepidosauria</taxon>
        <taxon>Squamata</taxon>
        <taxon>Bifurcata</taxon>
        <taxon>Unidentata</taxon>
        <taxon>Episquamata</taxon>
        <taxon>Toxicofera</taxon>
        <taxon>Serpentes</taxon>
        <taxon>Colubroidea</taxon>
        <taxon>Viperidae</taxon>
        <taxon>Crotalinae</taxon>
        <taxon>Crotalus</taxon>
    </lineage>
</organism>
<feature type="region of interest" description="Disordered" evidence="17">
    <location>
        <begin position="1204"/>
        <end position="1383"/>
    </location>
</feature>
<dbReference type="CDD" id="cd19172">
    <property type="entry name" value="SET_SETD2"/>
    <property type="match status" value="1"/>
</dbReference>
<evidence type="ECO:0000256" key="9">
    <source>
        <dbReference type="ARBA" id="ARBA00022691"/>
    </source>
</evidence>
<dbReference type="PANTHER" id="PTHR46711:SF1">
    <property type="entry name" value="HISTONE-LYSINE N-METHYLTRANSFERASE SETD2"/>
    <property type="match status" value="1"/>
</dbReference>
<feature type="compositionally biased region" description="Basic and acidic residues" evidence="17">
    <location>
        <begin position="776"/>
        <end position="815"/>
    </location>
</feature>
<feature type="compositionally biased region" description="Basic and acidic residues" evidence="17">
    <location>
        <begin position="71"/>
        <end position="81"/>
    </location>
</feature>
<feature type="compositionally biased region" description="Pro residues" evidence="17">
    <location>
        <begin position="503"/>
        <end position="515"/>
    </location>
</feature>
<feature type="compositionally biased region" description="Polar residues" evidence="17">
    <location>
        <begin position="55"/>
        <end position="69"/>
    </location>
</feature>
<evidence type="ECO:0000256" key="4">
    <source>
        <dbReference type="ARBA" id="ARBA00022454"/>
    </source>
</evidence>
<dbReference type="InterPro" id="IPR001214">
    <property type="entry name" value="SET_dom"/>
</dbReference>
<feature type="compositionally biased region" description="Gly residues" evidence="17">
    <location>
        <begin position="101"/>
        <end position="110"/>
    </location>
</feature>
<feature type="compositionally biased region" description="Basic and acidic residues" evidence="17">
    <location>
        <begin position="1589"/>
        <end position="1616"/>
    </location>
</feature>
<feature type="compositionally biased region" description="Polar residues" evidence="17">
    <location>
        <begin position="1215"/>
        <end position="1225"/>
    </location>
</feature>
<keyword evidence="15" id="KW-0804">Transcription</keyword>
<feature type="compositionally biased region" description="Basic residues" evidence="17">
    <location>
        <begin position="2458"/>
        <end position="2481"/>
    </location>
</feature>
<feature type="domain" description="AWS" evidence="20">
    <location>
        <begin position="1700"/>
        <end position="1754"/>
    </location>
</feature>
<feature type="region of interest" description="Disordered" evidence="17">
    <location>
        <begin position="1"/>
        <end position="112"/>
    </location>
</feature>
<evidence type="ECO:0000256" key="5">
    <source>
        <dbReference type="ARBA" id="ARBA00022473"/>
    </source>
</evidence>
<feature type="compositionally biased region" description="Basic residues" evidence="17">
    <location>
        <begin position="2393"/>
        <end position="2409"/>
    </location>
</feature>
<feature type="compositionally biased region" description="Basic and acidic residues" evidence="17">
    <location>
        <begin position="2328"/>
        <end position="2392"/>
    </location>
</feature>
<feature type="domain" description="SET" evidence="18">
    <location>
        <begin position="1756"/>
        <end position="1873"/>
    </location>
</feature>
<feature type="compositionally biased region" description="Acidic residues" evidence="17">
    <location>
        <begin position="2184"/>
        <end position="2194"/>
    </location>
</feature>
<feature type="compositionally biased region" description="Basic and acidic residues" evidence="17">
    <location>
        <begin position="1292"/>
        <end position="1304"/>
    </location>
</feature>
<dbReference type="InterPro" id="IPR042294">
    <property type="entry name" value="SETD2_animal"/>
</dbReference>
<feature type="compositionally biased region" description="Basic residues" evidence="17">
    <location>
        <begin position="2294"/>
        <end position="2327"/>
    </location>
</feature>
<feature type="compositionally biased region" description="Low complexity" evidence="17">
    <location>
        <begin position="1272"/>
        <end position="1291"/>
    </location>
</feature>
<evidence type="ECO:0000256" key="10">
    <source>
        <dbReference type="ARBA" id="ARBA00022723"/>
    </source>
</evidence>
<dbReference type="InterPro" id="IPR006560">
    <property type="entry name" value="AWS_dom"/>
</dbReference>
<feature type="region of interest" description="Disordered" evidence="17">
    <location>
        <begin position="579"/>
        <end position="917"/>
    </location>
</feature>
<feature type="region of interest" description="Disordered" evidence="17">
    <location>
        <begin position="2223"/>
        <end position="2481"/>
    </location>
</feature>
<keyword evidence="16" id="KW-0539">Nucleus</keyword>
<feature type="compositionally biased region" description="Low complexity" evidence="17">
    <location>
        <begin position="898"/>
        <end position="910"/>
    </location>
</feature>
<dbReference type="FunFam" id="1.20.930.10:FF:000004">
    <property type="entry name" value="Histone-lysine N-methyltransferase"/>
    <property type="match status" value="1"/>
</dbReference>
<evidence type="ECO:0000256" key="17">
    <source>
        <dbReference type="SAM" id="MobiDB-lite"/>
    </source>
</evidence>
<evidence type="ECO:0000256" key="16">
    <source>
        <dbReference type="ARBA" id="ARBA00023242"/>
    </source>
</evidence>
<dbReference type="EC" id="2.1.1.359" evidence="3"/>
<dbReference type="SMART" id="SM00570">
    <property type="entry name" value="AWS"/>
    <property type="match status" value="1"/>
</dbReference>
<feature type="compositionally biased region" description="Polar residues" evidence="17">
    <location>
        <begin position="180"/>
        <end position="189"/>
    </location>
</feature>
<dbReference type="GO" id="GO:0046872">
    <property type="term" value="F:metal ion binding"/>
    <property type="evidence" value="ECO:0007669"/>
    <property type="project" value="UniProtKB-KW"/>
</dbReference>
<feature type="region of interest" description="Disordered" evidence="17">
    <location>
        <begin position="931"/>
        <end position="960"/>
    </location>
</feature>
<feature type="compositionally biased region" description="Low complexity" evidence="17">
    <location>
        <begin position="1617"/>
        <end position="1627"/>
    </location>
</feature>
<feature type="region of interest" description="Disordered" evidence="17">
    <location>
        <begin position="2044"/>
        <end position="2080"/>
    </location>
</feature>
<dbReference type="SUPFAM" id="SSF82199">
    <property type="entry name" value="SET domain"/>
    <property type="match status" value="1"/>
</dbReference>
<evidence type="ECO:0000313" key="22">
    <source>
        <dbReference type="Proteomes" id="UP001474421"/>
    </source>
</evidence>
<dbReference type="PANTHER" id="PTHR46711">
    <property type="entry name" value="HISTONE-LYSINE N-METHYLTRANSFERASE SETD2"/>
    <property type="match status" value="1"/>
</dbReference>
<dbReference type="GO" id="GO:0032259">
    <property type="term" value="P:methylation"/>
    <property type="evidence" value="ECO:0007669"/>
    <property type="project" value="UniProtKB-KW"/>
</dbReference>
<evidence type="ECO:0000259" key="20">
    <source>
        <dbReference type="PROSITE" id="PS51215"/>
    </source>
</evidence>
<feature type="region of interest" description="Disordered" evidence="17">
    <location>
        <begin position="138"/>
        <end position="383"/>
    </location>
</feature>
<keyword evidence="12" id="KW-0862">Zinc</keyword>
<name>A0AAW1B1U9_CROAD</name>
<evidence type="ECO:0000256" key="13">
    <source>
        <dbReference type="ARBA" id="ARBA00022853"/>
    </source>
</evidence>
<feature type="compositionally biased region" description="Polar residues" evidence="17">
    <location>
        <begin position="1353"/>
        <end position="1362"/>
    </location>
</feature>
<feature type="compositionally biased region" description="Basic and acidic residues" evidence="17">
    <location>
        <begin position="2256"/>
        <end position="2267"/>
    </location>
</feature>
<feature type="compositionally biased region" description="Basic and acidic residues" evidence="17">
    <location>
        <begin position="758"/>
        <end position="769"/>
    </location>
</feature>
<protein>
    <recommendedName>
        <fullName evidence="3">[histone H3]-lysine(36) N-trimethyltransferase</fullName>
        <ecNumber evidence="3">2.1.1.359</ecNumber>
    </recommendedName>
</protein>
<feature type="compositionally biased region" description="Polar residues" evidence="17">
    <location>
        <begin position="1576"/>
        <end position="1588"/>
    </location>
</feature>
<keyword evidence="11" id="KW-0221">Differentiation</keyword>
<feature type="compositionally biased region" description="Polar residues" evidence="17">
    <location>
        <begin position="948"/>
        <end position="960"/>
    </location>
</feature>
<evidence type="ECO:0000256" key="12">
    <source>
        <dbReference type="ARBA" id="ARBA00022833"/>
    </source>
</evidence>
<evidence type="ECO:0000259" key="19">
    <source>
        <dbReference type="PROSITE" id="PS50868"/>
    </source>
</evidence>
<sequence length="2481" mass="275469">MHASFGLGETLSLGDSKSYEAGDDGRRNPSQIGQGETLSLGDSKSYEAGDDGRRNPSQIGQGETLSLGDSKSYEAGDDGRRNPSQRGGCTRGRALSPRGRGVAGKGGGVAGRRVRTPLGLVSLGLGWPRSARLGWARRGRGVRKGCEREAAAQRARSIPAVRPAGGSGLRAGQEEPPRWGTSTTPSTRPLSKWASGGRGSDSVGGGKSPQEASCLRPPRRDRSNGRPPGPAPRRPPTAAPPSLSEAEEGEAESRARVGRASPGSRESGGRPWRAQVGGKQSGREGRFPASGGARLGNGGCVFLHGGRVSPTYPHAPSSPTPETMDPSGHHKPNAPSSAEIAVTSEVERDHRCIFSENMDGSEEVEREEENEGKSENVQKPGFVKGPAVFKGVASSRFLPKGTRTKVNLEEQGRQKVSFSFSLTKKTLPNRFLAALGNEKPSEGPSTSLPPLPSDFTSKAKTELGDPLGVSEEFPSPKPKAELGKIHFKKHLLNVTTKPFPVSAVPPVPVAPPPPAAVELGEMPSSPPPPPPPPPPPIPLQIKPAPTPVLIPISAPQVAAPAPITPLLIPLVETAIRTTKEPLPNPAQETSELQNAVVGGSEAPLAPGISEDVEPALVKRHPYVAKEEEMAEVSKGAPSSKKPRRKFSLSEGVLPGSESDEDSVRTSSSQRSHEIKAAASSEKEKDSRKSSAVSKTEEPSKVSLRSRSERDEKYSSYSRSERDSRYSSRSRSDRERRRSRSRSRPRSERGSRTTSSYSRSERSHYYDSDRRYHRSSPYREKTRYSRSYLDSRVRESSDSEEEYRRMHSRSSTDSRHVSSHSSSYRDSRTSSSYSKSERESSKSDSAYPDVERRGKQARLERETRRISESEISKRCSPVSELRHRRDASHSKAEGSGNTSRSKPTSSKSSAPKSDKFKSSFCCTESEDIKDQSNCVDSEASSVPDCETKTAPSQKAETVSPVSQFSDCLTFGKLEESKTGFPLSKMNELAGMDSHTSIDPGSLEIEIEVEPSDTEATQEPPAGVHVEIPIQSFTSTDIEDQNPSGLAQENEKYTGFSSVEPTPVRGFRAEENFVEVDNQHVAQQQPASENMLHLETPIQQKAKEVLMCPEVALELDILPAESIVQKVKSPLKNEHCYYLEMPVKEPEKEELEEKDAVVFDEGTASDMDEPAPGVLVMKDKEDSLIESAFSDILSPSCHIVVTVEETETIEEEPRYGSGSNTPEISSVHNEDYSDTAESASEHPSDESESEGSDSDDSSVPRNRLQSVVVIPKNSTLTLEESSSSSSRNSQSNRRYLEHWEDSRPESTKPFSEDMPDSLEMNSNLPNEIRALPSRETERSLATSTELKRTEGSAGLQPQASQAQSDDVDSTSHSEPAPDAFHKPDERIVYSEITAVTRSVGVSQGEDLHYLSSFEMTNTMSRSQAGVSKSDRRQGRSAFAGLSHPADFSREDGFHSTEDLGSLGWDFSQPEKPSSTYQQPDSSYGVFPGYVYPPPPGPYMGSHGYWPDSGYWDPRLTNRPSAISYERMQGQVPDSLTEDHEEYEEVDRWVDESQLYFPDQSVKFQSRDPREKGSVQAHEISSNSAKDFPTTSRERKEQEAKAMERNDMKERGPLKKRLTDLGSDSESDGGSQERKKIKTESEPLPILPQGSPTDHPLCFMEDFRDPQRWKECAREGKMPCYFDLIEENVYLTERKKNKSHRDIKRMLCECPTVSKEEIAQGEVACGEDCLNRLLMIECSSRCPNGEHCSNRRFQRKQHADVEVILTEKKGWGLRAAKDLPSNTFVLEYCGEVLDHKEFKTRVKEYARNKNIHYYFMALKNDEIIDATQKGNCSRFMNHSCEPNCETQKWTVNGQLRVGFFTTKLVTSGSELTFDYQFQRYGKEAQKCFCGSANCRGYLGGENRVSIRAAGGKMKKERSRKKDSVDGELEALLENGEGLSDKNQVLSLSRLMVRTETPEQKLTCLKLIQNTHSQACLKSFLECHGLSLLWIWMAELGDSRGNTANSLKLQLEIIKTLELLPIPNKNMLEESKVLPIIQRWARTKSAVPQLSEGDGYSSENTSRAHTPLNTPDPSSKPILEGEVDTPKKVAFRRVKIISENSMDSALSDTASEMELKENKEDLEHPDYLPAEAADEHPLEQQTAKEAPPEDLMDATQVPSADQEAEPEGESKEGHTPKLEDPVAAETPSQDEEEGVSDAESERSQEPPDKLLDLSDLATKLLDCWKDLKRQGESEKKKGGRKGTKGTGRTEEGKGRRKERKGWEEGREEGRDRKKGRKRNEEKEKTGKKKGRKENEGKGRKRKKKGRKRRDGGRKGKRRRKERKRKKRQGARKGREGERHKGQEGMRGRKEGRRQGKKAEEGKEGEREKEGEAGRKEGKMKGRRKEGKEKGKKEGKEKKWRGSKGGKRKERQGRRKEVERGTEEGRKKGEKGKKQNKERKEKEEKEKGRVDRQEGRREEGKERRKRNEGKGRRGRKGGKRKEGRGE</sequence>
<keyword evidence="9" id="KW-0949">S-adenosyl-L-methionine</keyword>
<dbReference type="PROSITE" id="PS50868">
    <property type="entry name" value="POST_SET"/>
    <property type="match status" value="1"/>
</dbReference>
<feature type="compositionally biased region" description="Basic and acidic residues" evidence="17">
    <location>
        <begin position="2410"/>
        <end position="2457"/>
    </location>
</feature>
<feature type="compositionally biased region" description="Pro residues" evidence="17">
    <location>
        <begin position="227"/>
        <end position="239"/>
    </location>
</feature>
<keyword evidence="14" id="KW-0805">Transcription regulation</keyword>
<feature type="compositionally biased region" description="Basic and acidic residues" evidence="17">
    <location>
        <begin position="44"/>
        <end position="54"/>
    </location>
</feature>
<evidence type="ECO:0000256" key="6">
    <source>
        <dbReference type="ARBA" id="ARBA00022553"/>
    </source>
</evidence>
<keyword evidence="22" id="KW-1185">Reference proteome</keyword>
<dbReference type="GO" id="GO:0140955">
    <property type="term" value="F:histone H3K36 trimethyltransferase activity"/>
    <property type="evidence" value="ECO:0007669"/>
    <property type="project" value="UniProtKB-EC"/>
</dbReference>
<keyword evidence="4" id="KW-0158">Chromosome</keyword>
<feature type="compositionally biased region" description="Basic and acidic residues" evidence="17">
    <location>
        <begin position="670"/>
        <end position="735"/>
    </location>
</feature>
<evidence type="ECO:0000256" key="8">
    <source>
        <dbReference type="ARBA" id="ARBA00022679"/>
    </source>
</evidence>
<feature type="domain" description="Post-SET" evidence="19">
    <location>
        <begin position="1880"/>
        <end position="1896"/>
    </location>
</feature>
<dbReference type="Proteomes" id="UP001474421">
    <property type="component" value="Unassembled WGS sequence"/>
</dbReference>
<feature type="region of interest" description="Disordered" evidence="17">
    <location>
        <begin position="1419"/>
        <end position="1478"/>
    </location>
</feature>
<comment type="subcellular location">
    <subcellularLocation>
        <location evidence="2">Chromosome</location>
    </subcellularLocation>
    <subcellularLocation>
        <location evidence="1">Nucleus</location>
    </subcellularLocation>
</comment>
<feature type="compositionally biased region" description="Polar residues" evidence="17">
    <location>
        <begin position="2053"/>
        <end position="2069"/>
    </location>
</feature>
<dbReference type="PROSITE" id="PS50280">
    <property type="entry name" value="SET"/>
    <property type="match status" value="1"/>
</dbReference>
<feature type="compositionally biased region" description="Acidic residues" evidence="17">
    <location>
        <begin position="1244"/>
        <end position="1254"/>
    </location>
</feature>
<evidence type="ECO:0000256" key="7">
    <source>
        <dbReference type="ARBA" id="ARBA00022603"/>
    </source>
</evidence>
<dbReference type="EMBL" id="JAOTOJ010000008">
    <property type="protein sequence ID" value="KAK9395984.1"/>
    <property type="molecule type" value="Genomic_DNA"/>
</dbReference>
<proteinExistence type="predicted"/>
<evidence type="ECO:0000256" key="15">
    <source>
        <dbReference type="ARBA" id="ARBA00023163"/>
    </source>
</evidence>
<evidence type="ECO:0000313" key="21">
    <source>
        <dbReference type="EMBL" id="KAK9395984.1"/>
    </source>
</evidence>
<accession>A0AAW1B1U9</accession>
<dbReference type="InterPro" id="IPR044437">
    <property type="entry name" value="SETD2/Set2_SET"/>
</dbReference>
<feature type="region of interest" description="Disordered" evidence="17">
    <location>
        <begin position="2128"/>
        <end position="2210"/>
    </location>
</feature>
<feature type="region of interest" description="Disordered" evidence="17">
    <location>
        <begin position="435"/>
        <end position="477"/>
    </location>
</feature>
<feature type="compositionally biased region" description="Basic and acidic residues" evidence="17">
    <location>
        <begin position="879"/>
        <end position="891"/>
    </location>
</feature>
<feature type="compositionally biased region" description="Pro residues" evidence="17">
    <location>
        <begin position="524"/>
        <end position="542"/>
    </location>
</feature>